<protein>
    <submittedName>
        <fullName evidence="1">Uncharacterized protein</fullName>
    </submittedName>
</protein>
<proteinExistence type="predicted"/>
<feature type="non-terminal residue" evidence="1">
    <location>
        <position position="1"/>
    </location>
</feature>
<organism evidence="1 2">
    <name type="scientific">Mucuna pruriens</name>
    <name type="common">Velvet bean</name>
    <name type="synonym">Dolichos pruriens</name>
    <dbReference type="NCBI Taxonomy" id="157652"/>
    <lineage>
        <taxon>Eukaryota</taxon>
        <taxon>Viridiplantae</taxon>
        <taxon>Streptophyta</taxon>
        <taxon>Embryophyta</taxon>
        <taxon>Tracheophyta</taxon>
        <taxon>Spermatophyta</taxon>
        <taxon>Magnoliopsida</taxon>
        <taxon>eudicotyledons</taxon>
        <taxon>Gunneridae</taxon>
        <taxon>Pentapetalae</taxon>
        <taxon>rosids</taxon>
        <taxon>fabids</taxon>
        <taxon>Fabales</taxon>
        <taxon>Fabaceae</taxon>
        <taxon>Papilionoideae</taxon>
        <taxon>50 kb inversion clade</taxon>
        <taxon>NPAAA clade</taxon>
        <taxon>indigoferoid/millettioid clade</taxon>
        <taxon>Phaseoleae</taxon>
        <taxon>Mucuna</taxon>
    </lineage>
</organism>
<dbReference type="EMBL" id="QJKJ01001850">
    <property type="protein sequence ID" value="RDY05577.1"/>
    <property type="molecule type" value="Genomic_DNA"/>
</dbReference>
<sequence length="169" mass="20011">MNLFVIVWSDTRGIGRKAMLTLGCERNGKYRPTGISKLNGEEKSLPDDMTKNVVKQRSILLTLKYPRDDNINTLKQIYNAYHTFRVFKECKDVQYSERYIVNIFRCYNTFNAFYIMLIVDITYKINKYWLPLLEMINVTLIKLKILSKLLIFVGIIKLREINLKDERTP</sequence>
<accession>A0A371HS28</accession>
<dbReference type="AlphaFoldDB" id="A0A371HS28"/>
<comment type="caution">
    <text evidence="1">The sequence shown here is derived from an EMBL/GenBank/DDBJ whole genome shotgun (WGS) entry which is preliminary data.</text>
</comment>
<name>A0A371HS28_MUCPR</name>
<reference evidence="1" key="1">
    <citation type="submission" date="2018-05" db="EMBL/GenBank/DDBJ databases">
        <title>Draft genome of Mucuna pruriens seed.</title>
        <authorList>
            <person name="Nnadi N.E."/>
            <person name="Vos R."/>
            <person name="Hasami M.H."/>
            <person name="Devisetty U.K."/>
            <person name="Aguiy J.C."/>
        </authorList>
    </citation>
    <scope>NUCLEOTIDE SEQUENCE [LARGE SCALE GENOMIC DNA]</scope>
    <source>
        <strain evidence="1">JCA_2017</strain>
    </source>
</reference>
<dbReference type="Proteomes" id="UP000257109">
    <property type="component" value="Unassembled WGS sequence"/>
</dbReference>
<gene>
    <name evidence="1" type="ORF">CR513_10565</name>
</gene>
<evidence type="ECO:0000313" key="2">
    <source>
        <dbReference type="Proteomes" id="UP000257109"/>
    </source>
</evidence>
<keyword evidence="2" id="KW-1185">Reference proteome</keyword>
<evidence type="ECO:0000313" key="1">
    <source>
        <dbReference type="EMBL" id="RDY05577.1"/>
    </source>
</evidence>
<dbReference type="OrthoDB" id="1923014at2759"/>